<dbReference type="SUPFAM" id="SSF55874">
    <property type="entry name" value="ATPase domain of HSP90 chaperone/DNA topoisomerase II/histidine kinase"/>
    <property type="match status" value="1"/>
</dbReference>
<dbReference type="EC" id="2.7.13.3" evidence="2"/>
<dbReference type="InterPro" id="IPR003594">
    <property type="entry name" value="HATPase_dom"/>
</dbReference>
<keyword evidence="8" id="KW-0902">Two-component regulatory system</keyword>
<keyword evidence="13" id="KW-0472">Membrane</keyword>
<dbReference type="InterPro" id="IPR011006">
    <property type="entry name" value="CheY-like_superfamily"/>
</dbReference>
<dbReference type="InterPro" id="IPR013783">
    <property type="entry name" value="Ig-like_fold"/>
</dbReference>
<dbReference type="InterPro" id="IPR001789">
    <property type="entry name" value="Sig_transdc_resp-reg_receiver"/>
</dbReference>
<name>A0A4Q1CLI6_9BACT</name>
<dbReference type="FunFam" id="2.60.40.10:FF:000791">
    <property type="entry name" value="Two-component system sensor histidine kinase/response regulator"/>
    <property type="match status" value="1"/>
</dbReference>
<dbReference type="PRINTS" id="PR00344">
    <property type="entry name" value="BCTRLSENSOR"/>
</dbReference>
<evidence type="ECO:0000256" key="12">
    <source>
        <dbReference type="PROSITE-ProRule" id="PRU00169"/>
    </source>
</evidence>
<evidence type="ECO:0000256" key="8">
    <source>
        <dbReference type="ARBA" id="ARBA00023012"/>
    </source>
</evidence>
<evidence type="ECO:0000256" key="4">
    <source>
        <dbReference type="ARBA" id="ARBA00022679"/>
    </source>
</evidence>
<dbReference type="CDD" id="cd16922">
    <property type="entry name" value="HATPase_EvgS-ArcB-TorS-like"/>
    <property type="match status" value="1"/>
</dbReference>
<dbReference type="Pfam" id="PF07495">
    <property type="entry name" value="Y_Y_Y"/>
    <property type="match status" value="1"/>
</dbReference>
<dbReference type="InterPro" id="IPR018062">
    <property type="entry name" value="HTH_AraC-typ_CS"/>
</dbReference>
<dbReference type="OrthoDB" id="1522078at2"/>
<dbReference type="SUPFAM" id="SSF52172">
    <property type="entry name" value="CheY-like"/>
    <property type="match status" value="1"/>
</dbReference>
<dbReference type="GO" id="GO:0003700">
    <property type="term" value="F:DNA-binding transcription factor activity"/>
    <property type="evidence" value="ECO:0007669"/>
    <property type="project" value="InterPro"/>
</dbReference>
<dbReference type="Proteomes" id="UP000290204">
    <property type="component" value="Unassembled WGS sequence"/>
</dbReference>
<keyword evidence="7" id="KW-0067">ATP-binding</keyword>
<accession>A0A4Q1CLI6</accession>
<keyword evidence="13" id="KW-1133">Transmembrane helix</keyword>
<evidence type="ECO:0000256" key="14">
    <source>
        <dbReference type="SAM" id="SignalP"/>
    </source>
</evidence>
<evidence type="ECO:0000256" key="9">
    <source>
        <dbReference type="ARBA" id="ARBA00023015"/>
    </source>
</evidence>
<dbReference type="Gene3D" id="3.30.565.10">
    <property type="entry name" value="Histidine kinase-like ATPase, C-terminal domain"/>
    <property type="match status" value="1"/>
</dbReference>
<dbReference type="GO" id="GO:0005524">
    <property type="term" value="F:ATP binding"/>
    <property type="evidence" value="ECO:0007669"/>
    <property type="project" value="UniProtKB-KW"/>
</dbReference>
<dbReference type="CDD" id="cd17574">
    <property type="entry name" value="REC_OmpR"/>
    <property type="match status" value="1"/>
</dbReference>
<feature type="chain" id="PRO_5020457070" description="histidine kinase" evidence="14">
    <location>
        <begin position="23"/>
        <end position="1316"/>
    </location>
</feature>
<dbReference type="PROSITE" id="PS00041">
    <property type="entry name" value="HTH_ARAC_FAMILY_1"/>
    <property type="match status" value="1"/>
</dbReference>
<dbReference type="Pfam" id="PF00072">
    <property type="entry name" value="Response_reg"/>
    <property type="match status" value="1"/>
</dbReference>
<proteinExistence type="predicted"/>
<reference evidence="18 19" key="1">
    <citation type="submission" date="2019-01" db="EMBL/GenBank/DDBJ databases">
        <title>Lacibacter sp. strain TTM-7.</title>
        <authorList>
            <person name="Chen W.-M."/>
        </authorList>
    </citation>
    <scope>NUCLEOTIDE SEQUENCE [LARGE SCALE GENOMIC DNA]</scope>
    <source>
        <strain evidence="18 19">TTM-7</strain>
    </source>
</reference>
<dbReference type="GO" id="GO:0000155">
    <property type="term" value="F:phosphorelay sensor kinase activity"/>
    <property type="evidence" value="ECO:0007669"/>
    <property type="project" value="InterPro"/>
</dbReference>
<evidence type="ECO:0000313" key="19">
    <source>
        <dbReference type="Proteomes" id="UP000290204"/>
    </source>
</evidence>
<feature type="transmembrane region" description="Helical" evidence="13">
    <location>
        <begin position="769"/>
        <end position="787"/>
    </location>
</feature>
<dbReference type="InterPro" id="IPR003661">
    <property type="entry name" value="HisK_dim/P_dom"/>
</dbReference>
<comment type="catalytic activity">
    <reaction evidence="1">
        <text>ATP + protein L-histidine = ADP + protein N-phospho-L-histidine.</text>
        <dbReference type="EC" id="2.7.13.3"/>
    </reaction>
</comment>
<dbReference type="Pfam" id="PF00512">
    <property type="entry name" value="HisKA"/>
    <property type="match status" value="1"/>
</dbReference>
<dbReference type="InterPro" id="IPR036890">
    <property type="entry name" value="HATPase_C_sf"/>
</dbReference>
<evidence type="ECO:0000256" key="1">
    <source>
        <dbReference type="ARBA" id="ARBA00000085"/>
    </source>
</evidence>
<keyword evidence="14" id="KW-0732">Signal</keyword>
<keyword evidence="6 18" id="KW-0418">Kinase</keyword>
<feature type="domain" description="HTH araC/xylS-type" evidence="15">
    <location>
        <begin position="1216"/>
        <end position="1314"/>
    </location>
</feature>
<dbReference type="FunFam" id="1.10.287.130:FF:000045">
    <property type="entry name" value="Two-component system sensor histidine kinase/response regulator"/>
    <property type="match status" value="1"/>
</dbReference>
<dbReference type="InterPro" id="IPR015943">
    <property type="entry name" value="WD40/YVTN_repeat-like_dom_sf"/>
</dbReference>
<dbReference type="SUPFAM" id="SSF63829">
    <property type="entry name" value="Calcium-dependent phosphotriesterase"/>
    <property type="match status" value="1"/>
</dbReference>
<keyword evidence="9" id="KW-0805">Transcription regulation</keyword>
<dbReference type="InterPro" id="IPR018060">
    <property type="entry name" value="HTH_AraC"/>
</dbReference>
<keyword evidence="19" id="KW-1185">Reference proteome</keyword>
<dbReference type="Gene3D" id="2.130.10.10">
    <property type="entry name" value="YVTN repeat-like/Quinoprotein amine dehydrogenase"/>
    <property type="match status" value="3"/>
</dbReference>
<dbReference type="InterPro" id="IPR036097">
    <property type="entry name" value="HisK_dim/P_sf"/>
</dbReference>
<evidence type="ECO:0000256" key="5">
    <source>
        <dbReference type="ARBA" id="ARBA00022741"/>
    </source>
</evidence>
<dbReference type="Gene3D" id="1.10.10.60">
    <property type="entry name" value="Homeodomain-like"/>
    <property type="match status" value="1"/>
</dbReference>
<feature type="domain" description="Response regulatory" evidence="17">
    <location>
        <begin position="1069"/>
        <end position="1184"/>
    </location>
</feature>
<evidence type="ECO:0000259" key="16">
    <source>
        <dbReference type="PROSITE" id="PS50109"/>
    </source>
</evidence>
<keyword evidence="10" id="KW-0238">DNA-binding</keyword>
<dbReference type="Pfam" id="PF02518">
    <property type="entry name" value="HATPase_c"/>
    <property type="match status" value="1"/>
</dbReference>
<evidence type="ECO:0000256" key="13">
    <source>
        <dbReference type="SAM" id="Phobius"/>
    </source>
</evidence>
<dbReference type="InterPro" id="IPR005467">
    <property type="entry name" value="His_kinase_dom"/>
</dbReference>
<feature type="domain" description="Histidine kinase" evidence="16">
    <location>
        <begin position="823"/>
        <end position="1041"/>
    </location>
</feature>
<dbReference type="SMART" id="SM00388">
    <property type="entry name" value="HisKA"/>
    <property type="match status" value="1"/>
</dbReference>
<feature type="modified residue" description="4-aspartylphosphate" evidence="12">
    <location>
        <position position="1117"/>
    </location>
</feature>
<dbReference type="Pfam" id="PF12833">
    <property type="entry name" value="HTH_18"/>
    <property type="match status" value="1"/>
</dbReference>
<dbReference type="GO" id="GO:0043565">
    <property type="term" value="F:sequence-specific DNA binding"/>
    <property type="evidence" value="ECO:0007669"/>
    <property type="project" value="InterPro"/>
</dbReference>
<dbReference type="PROSITE" id="PS01124">
    <property type="entry name" value="HTH_ARAC_FAMILY_2"/>
    <property type="match status" value="1"/>
</dbReference>
<dbReference type="InterPro" id="IPR011110">
    <property type="entry name" value="Reg_prop"/>
</dbReference>
<dbReference type="FunFam" id="3.30.565.10:FF:000037">
    <property type="entry name" value="Hybrid sensor histidine kinase/response regulator"/>
    <property type="match status" value="1"/>
</dbReference>
<dbReference type="InterPro" id="IPR011047">
    <property type="entry name" value="Quinoprotein_ADH-like_sf"/>
</dbReference>
<comment type="caution">
    <text evidence="18">The sequence shown here is derived from an EMBL/GenBank/DDBJ whole genome shotgun (WGS) entry which is preliminary data.</text>
</comment>
<dbReference type="SUPFAM" id="SSF50998">
    <property type="entry name" value="Quinoprotein alcohol dehydrogenase-like"/>
    <property type="match status" value="1"/>
</dbReference>
<dbReference type="SMART" id="SM00342">
    <property type="entry name" value="HTH_ARAC"/>
    <property type="match status" value="1"/>
</dbReference>
<evidence type="ECO:0000256" key="7">
    <source>
        <dbReference type="ARBA" id="ARBA00022840"/>
    </source>
</evidence>
<dbReference type="CDD" id="cd00082">
    <property type="entry name" value="HisKA"/>
    <property type="match status" value="1"/>
</dbReference>
<evidence type="ECO:0000313" key="18">
    <source>
        <dbReference type="EMBL" id="RXK61856.1"/>
    </source>
</evidence>
<dbReference type="SUPFAM" id="SSF46689">
    <property type="entry name" value="Homeodomain-like"/>
    <property type="match status" value="1"/>
</dbReference>
<dbReference type="SMART" id="SM00448">
    <property type="entry name" value="REC"/>
    <property type="match status" value="1"/>
</dbReference>
<dbReference type="Gene3D" id="2.60.40.10">
    <property type="entry name" value="Immunoglobulins"/>
    <property type="match status" value="1"/>
</dbReference>
<dbReference type="SMART" id="SM00387">
    <property type="entry name" value="HATPase_c"/>
    <property type="match status" value="1"/>
</dbReference>
<sequence>MINVVRITLLSLFFSSASLLFAQQRLFTNQQLFTVEDGLPQNFISGIMQDSDGFIWLSTMDGLSRYDGRGFKNIRYNPKDTNGLFANVINNIGRFRNNTITIHYGTNEADDFNLRTFKAKRNKAADLLNKIPYARWQPFHVGYTTSNWLFIMSNNKGMGWLDSKTGQVHYANKVNGLLQQDTINAVVESNEGKLYLVSTDGVHISDTSRSKFQWMRFTTHVKKEVVLASELSERFSIVCLPGDRLIVAQDNKIILLDTKEKISRFIPAPANLQTALAPLNCELQVDAKGRAYFENSGRIFRITESGEMKMLWENTINPSLRISAFFIDRSDVLWVSINAQGLLKIDLQSAPFESYKYRTNFIADILEHAGVRLTMPLNQQTKGEASYYLRQAIDKKNNHFIFSGWLSAANVFQLSQTKLHPFFQFPPQYQNAALINMPNGALWLLSQDQPSWYFWKSNVEGPEKVLIDPELSNLVEINDAKYFGGSVWMATYKHGLLQYTPAKKVNRFSGQLKNGVVPESLTEFCADPVDTTKFWIGSRGGGLILWDVQKGLQKIYTEEDGLPNNTIYCILPDNAGNIWCSTNKGIFRFNRRTGQVTTFEKTDGLPGNEFNRSHKFMFADGRLAFGGLDGFTIFNPADFNSDAKKTEVPVLLTGLQINNQQQDFNIDNSFVKEPISIVSDIELPYNKNNLRFEFAALLYNQPQKIKYRYQLKGADNDWIENGTSNVASYAALRPGTYTFLINASDQNGLWADTVKEISIRIRPPFWATWWAYIVYALIALALLKWYFNFREGKLKAEQNFAFEKREALRLREVDELKDRFFSNITHEFRTPLTLILTPLEKLEHDPSLSAAAVSNVKTAQRNSKQLLQLINEFLDFSKLNNGQLQLKTATGDLALFTTECVKSFETAANEKNISLLFSANAVDGFYLFDEEKWNKIVWNLLSNALKFTPANGVVSVSLYSSDKDHIHLEVKDNGPGIALHHQQKIFDRFYQVDDSAIRTFGGTGIGLSLVKELTELMDGTIKLRSELGVETCFTVSVPMKKMMTKETAGAVHSSVSSRPITAAEQELPLLLVAEDNDELRSFLVETMQSHYRVLEAADGLKAWEIILQELPDIVISDVMMPGQDGFDLCSTCKADNRTAHIGFILLTSKAAHDARLKGLGTGADDYITKPFHLQELELRTANILQTQKKQRAWLQARLINTAPQEQLPEITDPFLIALYKEMDAKLDDADLNVDHLCKTMAMSRSTLNRKLKSLLDISPNELIKQYRLQKGSQLISAGLDISTAAYQVGFSSPSYFSQCFKEQYGITPSEFVLKLS</sequence>
<evidence type="ECO:0000256" key="2">
    <source>
        <dbReference type="ARBA" id="ARBA00012438"/>
    </source>
</evidence>
<dbReference type="SUPFAM" id="SSF47384">
    <property type="entry name" value="Homodimeric domain of signal transducing histidine kinase"/>
    <property type="match status" value="1"/>
</dbReference>
<keyword evidence="13" id="KW-0812">Transmembrane</keyword>
<dbReference type="InterPro" id="IPR004358">
    <property type="entry name" value="Sig_transdc_His_kin-like_C"/>
</dbReference>
<keyword evidence="3 12" id="KW-0597">Phosphoprotein</keyword>
<keyword evidence="5" id="KW-0547">Nucleotide-binding</keyword>
<protein>
    <recommendedName>
        <fullName evidence="2">histidine kinase</fullName>
        <ecNumber evidence="2">2.7.13.3</ecNumber>
    </recommendedName>
</protein>
<evidence type="ECO:0000256" key="6">
    <source>
        <dbReference type="ARBA" id="ARBA00022777"/>
    </source>
</evidence>
<evidence type="ECO:0000259" key="15">
    <source>
        <dbReference type="PROSITE" id="PS01124"/>
    </source>
</evidence>
<dbReference type="Gene3D" id="3.40.50.2300">
    <property type="match status" value="1"/>
</dbReference>
<dbReference type="EMBL" id="SDHW01000001">
    <property type="protein sequence ID" value="RXK61856.1"/>
    <property type="molecule type" value="Genomic_DNA"/>
</dbReference>
<dbReference type="PANTHER" id="PTHR43547">
    <property type="entry name" value="TWO-COMPONENT HISTIDINE KINASE"/>
    <property type="match status" value="1"/>
</dbReference>
<dbReference type="Pfam" id="PF07494">
    <property type="entry name" value="Reg_prop"/>
    <property type="match status" value="2"/>
</dbReference>
<dbReference type="PROSITE" id="PS50109">
    <property type="entry name" value="HIS_KIN"/>
    <property type="match status" value="1"/>
</dbReference>
<keyword evidence="11" id="KW-0804">Transcription</keyword>
<dbReference type="InterPro" id="IPR009057">
    <property type="entry name" value="Homeodomain-like_sf"/>
</dbReference>
<dbReference type="InterPro" id="IPR011123">
    <property type="entry name" value="Y_Y_Y"/>
</dbReference>
<dbReference type="PROSITE" id="PS50110">
    <property type="entry name" value="RESPONSE_REGULATORY"/>
    <property type="match status" value="1"/>
</dbReference>
<evidence type="ECO:0000256" key="10">
    <source>
        <dbReference type="ARBA" id="ARBA00023125"/>
    </source>
</evidence>
<evidence type="ECO:0000256" key="3">
    <source>
        <dbReference type="ARBA" id="ARBA00022553"/>
    </source>
</evidence>
<dbReference type="Gene3D" id="1.10.287.130">
    <property type="match status" value="1"/>
</dbReference>
<evidence type="ECO:0000256" key="11">
    <source>
        <dbReference type="ARBA" id="ARBA00023163"/>
    </source>
</evidence>
<dbReference type="PANTHER" id="PTHR43547:SF2">
    <property type="entry name" value="HYBRID SIGNAL TRANSDUCTION HISTIDINE KINASE C"/>
    <property type="match status" value="1"/>
</dbReference>
<feature type="signal peptide" evidence="14">
    <location>
        <begin position="1"/>
        <end position="22"/>
    </location>
</feature>
<organism evidence="18 19">
    <name type="scientific">Lacibacter luteus</name>
    <dbReference type="NCBI Taxonomy" id="2508719"/>
    <lineage>
        <taxon>Bacteria</taxon>
        <taxon>Pseudomonadati</taxon>
        <taxon>Bacteroidota</taxon>
        <taxon>Chitinophagia</taxon>
        <taxon>Chitinophagales</taxon>
        <taxon>Chitinophagaceae</taxon>
        <taxon>Lacibacter</taxon>
    </lineage>
</organism>
<evidence type="ECO:0000259" key="17">
    <source>
        <dbReference type="PROSITE" id="PS50110"/>
    </source>
</evidence>
<keyword evidence="4" id="KW-0808">Transferase</keyword>
<gene>
    <name evidence="18" type="ORF">ESA94_02235</name>
</gene>